<evidence type="ECO:0000256" key="1">
    <source>
        <dbReference type="SAM" id="MobiDB-lite"/>
    </source>
</evidence>
<dbReference type="EMBL" id="CYRY02001996">
    <property type="protein sequence ID" value="VCW66656.1"/>
    <property type="molecule type" value="Genomic_DNA"/>
</dbReference>
<feature type="region of interest" description="Disordered" evidence="1">
    <location>
        <begin position="1"/>
        <end position="22"/>
    </location>
</feature>
<dbReference type="AlphaFoldDB" id="A0A9X9LF49"/>
<dbReference type="Proteomes" id="UP000269945">
    <property type="component" value="Unassembled WGS sequence"/>
</dbReference>
<comment type="caution">
    <text evidence="2">The sequence shown here is derived from an EMBL/GenBank/DDBJ whole genome shotgun (WGS) entry which is preliminary data.</text>
</comment>
<protein>
    <submittedName>
        <fullName evidence="2">Uncharacterized protein</fullName>
    </submittedName>
</protein>
<evidence type="ECO:0000313" key="3">
    <source>
        <dbReference type="Proteomes" id="UP000269945"/>
    </source>
</evidence>
<feature type="non-terminal residue" evidence="2">
    <location>
        <position position="1"/>
    </location>
</feature>
<proteinExistence type="predicted"/>
<accession>A0A9X9LF49</accession>
<gene>
    <name evidence="2" type="ORF">BN2614_LOCUS1</name>
</gene>
<evidence type="ECO:0000313" key="2">
    <source>
        <dbReference type="EMBL" id="VCW66656.1"/>
    </source>
</evidence>
<name>A0A9X9LF49_GULGU</name>
<keyword evidence="3" id="KW-1185">Reference proteome</keyword>
<organism evidence="2 3">
    <name type="scientific">Gulo gulo</name>
    <name type="common">Wolverine</name>
    <name type="synonym">Gluton</name>
    <dbReference type="NCBI Taxonomy" id="48420"/>
    <lineage>
        <taxon>Eukaryota</taxon>
        <taxon>Metazoa</taxon>
        <taxon>Chordata</taxon>
        <taxon>Craniata</taxon>
        <taxon>Vertebrata</taxon>
        <taxon>Euteleostomi</taxon>
        <taxon>Mammalia</taxon>
        <taxon>Eutheria</taxon>
        <taxon>Laurasiatheria</taxon>
        <taxon>Carnivora</taxon>
        <taxon>Caniformia</taxon>
        <taxon>Musteloidea</taxon>
        <taxon>Mustelidae</taxon>
        <taxon>Guloninae</taxon>
        <taxon>Gulo</taxon>
    </lineage>
</organism>
<reference evidence="2 3" key="1">
    <citation type="submission" date="2018-10" db="EMBL/GenBank/DDBJ databases">
        <authorList>
            <person name="Ekblom R."/>
            <person name="Jareborg N."/>
        </authorList>
    </citation>
    <scope>NUCLEOTIDE SEQUENCE [LARGE SCALE GENOMIC DNA]</scope>
    <source>
        <tissue evidence="2">Muscle</tissue>
    </source>
</reference>
<sequence>MPDLGGPRVLEEGSWPTGDRLPQLVLEPNETSWASPALASVVSCVSLCSWMETPPCTSTLCLQVPVVTQNGEASHPEP</sequence>